<evidence type="ECO:0000313" key="1">
    <source>
        <dbReference type="EMBL" id="GMS94013.1"/>
    </source>
</evidence>
<dbReference type="AlphaFoldDB" id="A0AAV5TID9"/>
<dbReference type="Proteomes" id="UP001432027">
    <property type="component" value="Unassembled WGS sequence"/>
</dbReference>
<protein>
    <submittedName>
        <fullName evidence="1">Uncharacterized protein</fullName>
    </submittedName>
</protein>
<comment type="caution">
    <text evidence="1">The sequence shown here is derived from an EMBL/GenBank/DDBJ whole genome shotgun (WGS) entry which is preliminary data.</text>
</comment>
<evidence type="ECO:0000313" key="2">
    <source>
        <dbReference type="Proteomes" id="UP001432027"/>
    </source>
</evidence>
<name>A0AAV5TID9_9BILA</name>
<proteinExistence type="predicted"/>
<gene>
    <name evidence="1" type="ORF">PENTCL1PPCAC_16188</name>
</gene>
<sequence length="151" mass="16991">NMERFRSKIEAAFGIADGLILMMCGRTASFTGVEGGGESGVRAAQKMLPSVEEQEISDDEGLEGRLEYSKLASRSLAPIRRSSITPFIETFGTRMRERAEAVLNKAKCDLSTDRREVNRDSGRKRRRNEMECAVPTKKYSGMWIIMRFKSS</sequence>
<dbReference type="EMBL" id="BTSX01000004">
    <property type="protein sequence ID" value="GMS94013.1"/>
    <property type="molecule type" value="Genomic_DNA"/>
</dbReference>
<keyword evidence="2" id="KW-1185">Reference proteome</keyword>
<accession>A0AAV5TID9</accession>
<reference evidence="1" key="1">
    <citation type="submission" date="2023-10" db="EMBL/GenBank/DDBJ databases">
        <title>Genome assembly of Pristionchus species.</title>
        <authorList>
            <person name="Yoshida K."/>
            <person name="Sommer R.J."/>
        </authorList>
    </citation>
    <scope>NUCLEOTIDE SEQUENCE</scope>
    <source>
        <strain evidence="1">RS0144</strain>
    </source>
</reference>
<organism evidence="1 2">
    <name type="scientific">Pristionchus entomophagus</name>
    <dbReference type="NCBI Taxonomy" id="358040"/>
    <lineage>
        <taxon>Eukaryota</taxon>
        <taxon>Metazoa</taxon>
        <taxon>Ecdysozoa</taxon>
        <taxon>Nematoda</taxon>
        <taxon>Chromadorea</taxon>
        <taxon>Rhabditida</taxon>
        <taxon>Rhabditina</taxon>
        <taxon>Diplogasteromorpha</taxon>
        <taxon>Diplogasteroidea</taxon>
        <taxon>Neodiplogasteridae</taxon>
        <taxon>Pristionchus</taxon>
    </lineage>
</organism>
<feature type="non-terminal residue" evidence="1">
    <location>
        <position position="1"/>
    </location>
</feature>